<evidence type="ECO:0000313" key="2">
    <source>
        <dbReference type="EMBL" id="MEK8128363.1"/>
    </source>
</evidence>
<feature type="transmembrane region" description="Helical" evidence="1">
    <location>
        <begin position="7"/>
        <end position="25"/>
    </location>
</feature>
<dbReference type="RefSeq" id="WP_341415430.1">
    <property type="nucleotide sequence ID" value="NZ_JBBPCC010000005.1"/>
</dbReference>
<keyword evidence="3" id="KW-1185">Reference proteome</keyword>
<dbReference type="EMBL" id="JBBPCC010000005">
    <property type="protein sequence ID" value="MEK8128363.1"/>
    <property type="molecule type" value="Genomic_DNA"/>
</dbReference>
<dbReference type="Proteomes" id="UP001469365">
    <property type="component" value="Unassembled WGS sequence"/>
</dbReference>
<proteinExistence type="predicted"/>
<gene>
    <name evidence="2" type="ORF">WMW72_10655</name>
</gene>
<comment type="caution">
    <text evidence="2">The sequence shown here is derived from an EMBL/GenBank/DDBJ whole genome shotgun (WGS) entry which is preliminary data.</text>
</comment>
<keyword evidence="1" id="KW-0472">Membrane</keyword>
<evidence type="ECO:0008006" key="4">
    <source>
        <dbReference type="Google" id="ProtNLM"/>
    </source>
</evidence>
<evidence type="ECO:0000313" key="3">
    <source>
        <dbReference type="Proteomes" id="UP001469365"/>
    </source>
</evidence>
<accession>A0ABU9DHK7</accession>
<keyword evidence="1" id="KW-0812">Transmembrane</keyword>
<organism evidence="2 3">
    <name type="scientific">Paenibacillus filicis</name>
    <dbReference type="NCBI Taxonomy" id="669464"/>
    <lineage>
        <taxon>Bacteria</taxon>
        <taxon>Bacillati</taxon>
        <taxon>Bacillota</taxon>
        <taxon>Bacilli</taxon>
        <taxon>Bacillales</taxon>
        <taxon>Paenibacillaceae</taxon>
        <taxon>Paenibacillus</taxon>
    </lineage>
</organism>
<keyword evidence="1" id="KW-1133">Transmembrane helix</keyword>
<sequence>MIEFIDNLLQIVFVAACLSVMYWIIRRQQRTIDALNDRLMARDYREYKAMQTTIVEPQEQLRKPKSWYDDPTVEEVN</sequence>
<name>A0ABU9DHK7_9BACL</name>
<evidence type="ECO:0000256" key="1">
    <source>
        <dbReference type="SAM" id="Phobius"/>
    </source>
</evidence>
<reference evidence="2 3" key="1">
    <citation type="submission" date="2024-04" db="EMBL/GenBank/DDBJ databases">
        <title>draft genome sequnece of Paenibacillus filicis.</title>
        <authorList>
            <person name="Kim D.-U."/>
        </authorList>
    </citation>
    <scope>NUCLEOTIDE SEQUENCE [LARGE SCALE GENOMIC DNA]</scope>
    <source>
        <strain evidence="2 3">KACC14197</strain>
    </source>
</reference>
<protein>
    <recommendedName>
        <fullName evidence="4">DUF4083 domain-containing protein</fullName>
    </recommendedName>
</protein>